<comment type="subcellular location">
    <subcellularLocation>
        <location evidence="1">Membrane</location>
        <topology evidence="1">Multi-pass membrane protein</topology>
    </subcellularLocation>
</comment>
<dbReference type="RefSeq" id="WP_277862869.1">
    <property type="nucleotide sequence ID" value="NZ_JARRAG010000002.1"/>
</dbReference>
<dbReference type="PANTHER" id="PTHR11785">
    <property type="entry name" value="AMINO ACID TRANSPORTER"/>
    <property type="match status" value="1"/>
</dbReference>
<evidence type="ECO:0000256" key="2">
    <source>
        <dbReference type="ARBA" id="ARBA00022692"/>
    </source>
</evidence>
<feature type="transmembrane region" description="Helical" evidence="5">
    <location>
        <begin position="139"/>
        <end position="159"/>
    </location>
</feature>
<protein>
    <submittedName>
        <fullName evidence="6">Amino acid permease</fullName>
    </submittedName>
</protein>
<keyword evidence="7" id="KW-1185">Reference proteome</keyword>
<feature type="transmembrane region" description="Helical" evidence="5">
    <location>
        <begin position="21"/>
        <end position="43"/>
    </location>
</feature>
<dbReference type="PANTHER" id="PTHR11785:SF512">
    <property type="entry name" value="SOBREMESA, ISOFORM B"/>
    <property type="match status" value="1"/>
</dbReference>
<evidence type="ECO:0000256" key="3">
    <source>
        <dbReference type="ARBA" id="ARBA00022989"/>
    </source>
</evidence>
<dbReference type="Proteomes" id="UP001216907">
    <property type="component" value="Unassembled WGS sequence"/>
</dbReference>
<sequence>MGTETAAPPQPVVLPRVLGPVAALCVVVGSVIGSGIFLVPAGVANDVPFLGGIIAVWVIGGVFTTAGALTLAELGAMMPQAGGPYVYLREAYGKLPAFLFGWSELTVSRAGSMATLAAAFSRYFVQVVHPPAFISNEQVWQACAACSAIAVVTLINILGTRGGGGLQVVGTALKVGGVLSLIALPFVMGGGSVGNLAPVMPTRVDASIFTGIMAAMVGVLWAYDGWMNVTPLAEEIREPEKNIPRAMVFGMSALVAIYLAMTLAYHYVLPMAEIAAADEPEGGITKAVAAVYCKTLLGPSGVMAISMLVMCSTFISLNGNALTGPRSYFAMARDGLLPAWFDRVHPRFQTPANAILSQAIWAIGLTVLGTVLILVPPPSNSALPGFLTSAWTVLNKTPLYDILLTYVIFGANVFYLLAITSVFVLRRTRPELHRPYKTWGYPITPLIFVVASLVLLGDMLRNEQSRMQALVGGGLILLGIPAYYLLRRKPTAAESAA</sequence>
<evidence type="ECO:0000256" key="5">
    <source>
        <dbReference type="SAM" id="Phobius"/>
    </source>
</evidence>
<feature type="transmembrane region" description="Helical" evidence="5">
    <location>
        <begin position="246"/>
        <end position="268"/>
    </location>
</feature>
<gene>
    <name evidence="6" type="ORF">PZE19_22610</name>
</gene>
<dbReference type="InterPro" id="IPR002293">
    <property type="entry name" value="AA/rel_permease1"/>
</dbReference>
<dbReference type="InterPro" id="IPR050598">
    <property type="entry name" value="AminoAcid_Transporter"/>
</dbReference>
<feature type="transmembrane region" description="Helical" evidence="5">
    <location>
        <begin position="469"/>
        <end position="486"/>
    </location>
</feature>
<evidence type="ECO:0000256" key="1">
    <source>
        <dbReference type="ARBA" id="ARBA00004141"/>
    </source>
</evidence>
<evidence type="ECO:0000313" key="6">
    <source>
        <dbReference type="EMBL" id="MDG3006573.1"/>
    </source>
</evidence>
<accession>A0ABT6FG76</accession>
<feature type="transmembrane region" description="Helical" evidence="5">
    <location>
        <begin position="49"/>
        <end position="76"/>
    </location>
</feature>
<evidence type="ECO:0000313" key="7">
    <source>
        <dbReference type="Proteomes" id="UP001216907"/>
    </source>
</evidence>
<dbReference type="PIRSF" id="PIRSF006060">
    <property type="entry name" value="AA_transporter"/>
    <property type="match status" value="1"/>
</dbReference>
<keyword evidence="2 5" id="KW-0812">Transmembrane</keyword>
<dbReference type="EMBL" id="JARRAG010000002">
    <property type="protein sequence ID" value="MDG3006573.1"/>
    <property type="molecule type" value="Genomic_DNA"/>
</dbReference>
<comment type="caution">
    <text evidence="6">The sequence shown here is derived from an EMBL/GenBank/DDBJ whole genome shotgun (WGS) entry which is preliminary data.</text>
</comment>
<feature type="transmembrane region" description="Helical" evidence="5">
    <location>
        <begin position="355"/>
        <end position="375"/>
    </location>
</feature>
<feature type="transmembrane region" description="Helical" evidence="5">
    <location>
        <begin position="438"/>
        <end position="457"/>
    </location>
</feature>
<feature type="transmembrane region" description="Helical" evidence="5">
    <location>
        <begin position="302"/>
        <end position="323"/>
    </location>
</feature>
<evidence type="ECO:0000256" key="4">
    <source>
        <dbReference type="ARBA" id="ARBA00023136"/>
    </source>
</evidence>
<feature type="transmembrane region" description="Helical" evidence="5">
    <location>
        <begin position="171"/>
        <end position="188"/>
    </location>
</feature>
<feature type="transmembrane region" description="Helical" evidence="5">
    <location>
        <begin position="403"/>
        <end position="426"/>
    </location>
</feature>
<proteinExistence type="predicted"/>
<keyword evidence="4 5" id="KW-0472">Membrane</keyword>
<feature type="transmembrane region" description="Helical" evidence="5">
    <location>
        <begin position="208"/>
        <end position="226"/>
    </location>
</feature>
<organism evidence="6 7">
    <name type="scientific">Paludisphaera mucosa</name>
    <dbReference type="NCBI Taxonomy" id="3030827"/>
    <lineage>
        <taxon>Bacteria</taxon>
        <taxon>Pseudomonadati</taxon>
        <taxon>Planctomycetota</taxon>
        <taxon>Planctomycetia</taxon>
        <taxon>Isosphaerales</taxon>
        <taxon>Isosphaeraceae</taxon>
        <taxon>Paludisphaera</taxon>
    </lineage>
</organism>
<dbReference type="Gene3D" id="1.20.1740.10">
    <property type="entry name" value="Amino acid/polyamine transporter I"/>
    <property type="match status" value="1"/>
</dbReference>
<dbReference type="Pfam" id="PF13520">
    <property type="entry name" value="AA_permease_2"/>
    <property type="match status" value="1"/>
</dbReference>
<name>A0ABT6FG76_9BACT</name>
<reference evidence="6 7" key="1">
    <citation type="submission" date="2023-03" db="EMBL/GenBank/DDBJ databases">
        <title>Paludisphaera mucosa sp. nov. a novel planctomycete from northern fen.</title>
        <authorList>
            <person name="Ivanova A."/>
        </authorList>
    </citation>
    <scope>NUCLEOTIDE SEQUENCE [LARGE SCALE GENOMIC DNA]</scope>
    <source>
        <strain evidence="6 7">Pla2</strain>
    </source>
</reference>
<keyword evidence="3 5" id="KW-1133">Transmembrane helix</keyword>